<reference evidence="1" key="1">
    <citation type="journal article" date="2018" name="Genome Biol.">
        <title>SKESA: strategic k-mer extension for scrupulous assemblies.</title>
        <authorList>
            <person name="Souvorov A."/>
            <person name="Agarwala R."/>
            <person name="Lipman D.J."/>
        </authorList>
    </citation>
    <scope>NUCLEOTIDE SEQUENCE</scope>
    <source>
        <strain evidence="1">MA.CK_94/00000542</strain>
    </source>
</reference>
<comment type="caution">
    <text evidence="1">The sequence shown here is derived from an EMBL/GenBank/DDBJ whole genome shotgun (WGS) entry which is preliminary data.</text>
</comment>
<gene>
    <name evidence="1" type="ORF">G8W59_002146</name>
</gene>
<evidence type="ECO:0008006" key="2">
    <source>
        <dbReference type="Google" id="ProtNLM"/>
    </source>
</evidence>
<organism evidence="1">
    <name type="scientific">Salmonella enterica</name>
    <name type="common">Salmonella choleraesuis</name>
    <dbReference type="NCBI Taxonomy" id="28901"/>
    <lineage>
        <taxon>Bacteria</taxon>
        <taxon>Pseudomonadati</taxon>
        <taxon>Pseudomonadota</taxon>
        <taxon>Gammaproteobacteria</taxon>
        <taxon>Enterobacterales</taxon>
        <taxon>Enterobacteriaceae</taxon>
        <taxon>Salmonella</taxon>
    </lineage>
</organism>
<sequence length="696" mass="80097">MSREFRKKPTENYNFTRQGAYGIFSPHDAQPLEYILTSFTVDELYNLCFARDLDEHRKDFDFLIQRDIDEERARKEIGTYITAQEDGKDKITFLPPLIAAIVEVDNDNKIKPFYPSYTENYENDEYGGELTRTWPRLFRIKNYINNESGINIATKVNEEPNYKLDITIANLDIFLPPNGPGGRLVVIDGQHRLFALKFLHQFEREKIKNLSIPVCIVYPPLSTQENKNTDNRIIEIPTVLRKLFVDVNSTVEKVSGHFLTLLSDDNIGSFICREFCDTVLKSQELGELGLGQVEWNTKNYKESKNISKPHSITSIGVIHSVLEDTFSKGTGLNNLIKILDIGTELDSKLTIGGQNDNESESEDICIADDFPWRNFQFIPKETLKNKIKENIATGLKSIFFNVTAFKEAATAFDSLINCKLNEIKESKDIYSTLYYDIKNYYLLNDPIQKLAESELKCKAKISELNEWYVNTRNANSLDYIFYTVFQKGYISSYLELIQLLSESGLKEPERTNLFILLANRALDKSRDMFSHHLTYMQTTVFNGPKIKVTKKSSSQIKRLMLANLGSPDLLGEIKEKLSVSSELIRKLDSIGKNNASNFFTNMRNDKEKAYPQIYRYSLDITIEDKKKIEEAEEKRNSGILSSVEPENKIDASLEYEQIIKRVIKKDLVKSANALKNNLGYDDFFYLVSDDENEEHD</sequence>
<accession>A0A759HDH9</accession>
<proteinExistence type="predicted"/>
<evidence type="ECO:0000313" key="1">
    <source>
        <dbReference type="EMBL" id="HAG1890164.1"/>
    </source>
</evidence>
<dbReference type="EMBL" id="DAAXOJ010000002">
    <property type="protein sequence ID" value="HAG1890164.1"/>
    <property type="molecule type" value="Genomic_DNA"/>
</dbReference>
<protein>
    <recommendedName>
        <fullName evidence="2">DGQHR domain-containing protein</fullName>
    </recommendedName>
</protein>
<dbReference type="AlphaFoldDB" id="A0A759HDH9"/>
<reference evidence="1" key="2">
    <citation type="submission" date="2020-02" db="EMBL/GenBank/DDBJ databases">
        <authorList>
            <consortium name="NCBI Pathogen Detection Project"/>
        </authorList>
    </citation>
    <scope>NUCLEOTIDE SEQUENCE</scope>
    <source>
        <strain evidence="1">MA.CK_94/00000542</strain>
    </source>
</reference>
<name>A0A759HDH9_SALER</name>